<sequence>MAIKSLFIANRGEIAVRINKAAKALGIRTVQAASEADLDSLACRLADEVVVIGPPQAAKSYLDVEAIVQAIKASGADAVHPGYGFLSENPRFVSAVEAAGITFVGPDAATIAKMGDKAMARAEAVAAGVPVVPGSDGRIGDLADARRQAARIGYPVMIKASAGGGGRGIRIVEDEASLEKLVPQAMAEARASFGDDGLYMERYIQHARHIEVQVLGDGTDVVHLFERECSLQRKRQKVWEEAPAAMLPRSVRDALGASAVLLARRVNYRNAGTLEYLYDSKTQEFFFIEMNTRIQVEHPITEAITGIDVVQAQLRIAGGERLWFGQGDITQTGHAIEVRINAENPAKMFMPSPGLVATYSPPEGSNIRFDTLLFEGYRIVPYYDSLVGKLIVWAPDRRAAIVTLQTALNSLKVEGIHTTVPLHKALARDNDVGEGAFHTAWLESWMAGGALEASRF</sequence>
<dbReference type="Pfam" id="PF02785">
    <property type="entry name" value="Biotin_carb_C"/>
    <property type="match status" value="1"/>
</dbReference>
<dbReference type="EMBL" id="VITW01000002">
    <property type="protein sequence ID" value="TWB80914.1"/>
    <property type="molecule type" value="Genomic_DNA"/>
</dbReference>
<dbReference type="InterPro" id="IPR011761">
    <property type="entry name" value="ATP-grasp"/>
</dbReference>
<dbReference type="SUPFAM" id="SSF56059">
    <property type="entry name" value="Glutathione synthetase ATP-binding domain-like"/>
    <property type="match status" value="1"/>
</dbReference>
<dbReference type="InterPro" id="IPR051602">
    <property type="entry name" value="ACC_Biotin_Carboxylase"/>
</dbReference>
<evidence type="ECO:0000256" key="3">
    <source>
        <dbReference type="ARBA" id="ARBA00022598"/>
    </source>
</evidence>
<keyword evidence="4 7" id="KW-0547">Nucleotide-binding</keyword>
<dbReference type="GO" id="GO:0046872">
    <property type="term" value="F:metal ion binding"/>
    <property type="evidence" value="ECO:0007669"/>
    <property type="project" value="InterPro"/>
</dbReference>
<dbReference type="InterPro" id="IPR005482">
    <property type="entry name" value="Biotin_COase_C"/>
</dbReference>
<dbReference type="SUPFAM" id="SSF51246">
    <property type="entry name" value="Rudiment single hybrid motif"/>
    <property type="match status" value="1"/>
</dbReference>
<dbReference type="SUPFAM" id="SSF52440">
    <property type="entry name" value="PreATP-grasp domain"/>
    <property type="match status" value="1"/>
</dbReference>
<dbReference type="Proteomes" id="UP000315914">
    <property type="component" value="Unassembled WGS sequence"/>
</dbReference>
<evidence type="ECO:0000256" key="2">
    <source>
        <dbReference type="ARBA" id="ARBA00013263"/>
    </source>
</evidence>
<keyword evidence="3" id="KW-0436">Ligase</keyword>
<evidence type="ECO:0000256" key="7">
    <source>
        <dbReference type="PROSITE-ProRule" id="PRU00409"/>
    </source>
</evidence>
<dbReference type="PANTHER" id="PTHR48095:SF2">
    <property type="entry name" value="BIOTIN CARBOXYLASE, CHLOROPLASTIC"/>
    <property type="match status" value="1"/>
</dbReference>
<protein>
    <recommendedName>
        <fullName evidence="2">biotin carboxylase</fullName>
        <ecNumber evidence="2">6.3.4.14</ecNumber>
    </recommendedName>
</protein>
<feature type="domain" description="ATP-grasp" evidence="8">
    <location>
        <begin position="121"/>
        <end position="318"/>
    </location>
</feature>
<dbReference type="InterPro" id="IPR011764">
    <property type="entry name" value="Biotin_carboxylation_dom"/>
</dbReference>
<dbReference type="Pfam" id="PF02786">
    <property type="entry name" value="CPSase_L_D2"/>
    <property type="match status" value="1"/>
</dbReference>
<evidence type="ECO:0000259" key="9">
    <source>
        <dbReference type="PROSITE" id="PS50979"/>
    </source>
</evidence>
<keyword evidence="5 7" id="KW-0067">ATP-binding</keyword>
<dbReference type="AlphaFoldDB" id="A0A560KG43"/>
<dbReference type="InterPro" id="IPR011054">
    <property type="entry name" value="Rudment_hybrid_motif"/>
</dbReference>
<comment type="function">
    <text evidence="1">This protein is a component of the acetyl coenzyme A carboxylase complex; first, biotin carboxylase catalyzes the carboxylation of the carrier protein and then the transcarboxylase transfers the carboxyl group to form malonyl-CoA.</text>
</comment>
<dbReference type="PROSITE" id="PS50979">
    <property type="entry name" value="BC"/>
    <property type="match status" value="1"/>
</dbReference>
<dbReference type="FunFam" id="3.30.1490.20:FF:000018">
    <property type="entry name" value="Biotin carboxylase"/>
    <property type="match status" value="1"/>
</dbReference>
<evidence type="ECO:0000256" key="5">
    <source>
        <dbReference type="ARBA" id="ARBA00022840"/>
    </source>
</evidence>
<dbReference type="OrthoDB" id="9763189at2"/>
<dbReference type="PROSITE" id="PS00867">
    <property type="entry name" value="CPSASE_2"/>
    <property type="match status" value="1"/>
</dbReference>
<evidence type="ECO:0000256" key="6">
    <source>
        <dbReference type="ARBA" id="ARBA00048600"/>
    </source>
</evidence>
<feature type="domain" description="Biotin carboxylation" evidence="9">
    <location>
        <begin position="2"/>
        <end position="447"/>
    </location>
</feature>
<evidence type="ECO:0000313" key="11">
    <source>
        <dbReference type="Proteomes" id="UP000315914"/>
    </source>
</evidence>
<keyword evidence="11" id="KW-1185">Reference proteome</keyword>
<dbReference type="SMART" id="SM00878">
    <property type="entry name" value="Biotin_carb_C"/>
    <property type="match status" value="1"/>
</dbReference>
<comment type="caution">
    <text evidence="10">The sequence shown here is derived from an EMBL/GenBank/DDBJ whole genome shotgun (WGS) entry which is preliminary data.</text>
</comment>
<gene>
    <name evidence="10" type="ORF">FBZ95_102131</name>
</gene>
<dbReference type="PROSITE" id="PS00866">
    <property type="entry name" value="CPSASE_1"/>
    <property type="match status" value="1"/>
</dbReference>
<proteinExistence type="predicted"/>
<dbReference type="NCBIfam" id="NF006367">
    <property type="entry name" value="PRK08591.1"/>
    <property type="match status" value="1"/>
</dbReference>
<dbReference type="STRING" id="1399419.A5906_14115"/>
<evidence type="ECO:0000259" key="8">
    <source>
        <dbReference type="PROSITE" id="PS50975"/>
    </source>
</evidence>
<dbReference type="Pfam" id="PF00289">
    <property type="entry name" value="Biotin_carb_N"/>
    <property type="match status" value="1"/>
</dbReference>
<accession>A0A560KG43</accession>
<dbReference type="EC" id="6.3.4.14" evidence="2"/>
<organism evidence="10 11">
    <name type="scientific">Bradyrhizobium sacchari</name>
    <dbReference type="NCBI Taxonomy" id="1399419"/>
    <lineage>
        <taxon>Bacteria</taxon>
        <taxon>Pseudomonadati</taxon>
        <taxon>Pseudomonadota</taxon>
        <taxon>Alphaproteobacteria</taxon>
        <taxon>Hyphomicrobiales</taxon>
        <taxon>Nitrobacteraceae</taxon>
        <taxon>Bradyrhizobium</taxon>
    </lineage>
</organism>
<dbReference type="InterPro" id="IPR005481">
    <property type="entry name" value="BC-like_N"/>
</dbReference>
<dbReference type="RefSeq" id="WP_080139968.1">
    <property type="nucleotide sequence ID" value="NZ_LWIG01000059.1"/>
</dbReference>
<dbReference type="InterPro" id="IPR005479">
    <property type="entry name" value="CPAse_ATP-bd"/>
</dbReference>
<reference evidence="10 11" key="1">
    <citation type="submission" date="2019-06" db="EMBL/GenBank/DDBJ databases">
        <title>Genomic Encyclopedia of Type Strains, Phase IV (KMG-V): Genome sequencing to study the core and pangenomes of soil and plant-associated prokaryotes.</title>
        <authorList>
            <person name="Whitman W."/>
        </authorList>
    </citation>
    <scope>NUCLEOTIDE SEQUENCE [LARGE SCALE GENOMIC DNA]</scope>
    <source>
        <strain evidence="10 11">BR 10556</strain>
    </source>
</reference>
<dbReference type="PROSITE" id="PS50975">
    <property type="entry name" value="ATP_GRASP"/>
    <property type="match status" value="1"/>
</dbReference>
<dbReference type="Gene3D" id="3.30.470.20">
    <property type="entry name" value="ATP-grasp fold, B domain"/>
    <property type="match status" value="1"/>
</dbReference>
<dbReference type="NCBIfam" id="NF009471">
    <property type="entry name" value="PRK12833.1"/>
    <property type="match status" value="1"/>
</dbReference>
<dbReference type="GO" id="GO:0004075">
    <property type="term" value="F:biotin carboxylase activity"/>
    <property type="evidence" value="ECO:0007669"/>
    <property type="project" value="UniProtKB-EC"/>
</dbReference>
<evidence type="ECO:0000256" key="4">
    <source>
        <dbReference type="ARBA" id="ARBA00022741"/>
    </source>
</evidence>
<evidence type="ECO:0000256" key="1">
    <source>
        <dbReference type="ARBA" id="ARBA00003761"/>
    </source>
</evidence>
<dbReference type="GO" id="GO:0005524">
    <property type="term" value="F:ATP binding"/>
    <property type="evidence" value="ECO:0007669"/>
    <property type="project" value="UniProtKB-UniRule"/>
</dbReference>
<dbReference type="InterPro" id="IPR016185">
    <property type="entry name" value="PreATP-grasp_dom_sf"/>
</dbReference>
<evidence type="ECO:0000313" key="10">
    <source>
        <dbReference type="EMBL" id="TWB80914.1"/>
    </source>
</evidence>
<comment type="catalytic activity">
    <reaction evidence="6">
        <text>N(6)-biotinyl-L-lysyl-[protein] + hydrogencarbonate + ATP = N(6)-carboxybiotinyl-L-lysyl-[protein] + ADP + phosphate + H(+)</text>
        <dbReference type="Rhea" id="RHEA:13501"/>
        <dbReference type="Rhea" id="RHEA-COMP:10505"/>
        <dbReference type="Rhea" id="RHEA-COMP:10506"/>
        <dbReference type="ChEBI" id="CHEBI:15378"/>
        <dbReference type="ChEBI" id="CHEBI:17544"/>
        <dbReference type="ChEBI" id="CHEBI:30616"/>
        <dbReference type="ChEBI" id="CHEBI:43474"/>
        <dbReference type="ChEBI" id="CHEBI:83144"/>
        <dbReference type="ChEBI" id="CHEBI:83145"/>
        <dbReference type="ChEBI" id="CHEBI:456216"/>
        <dbReference type="EC" id="6.3.4.14"/>
    </reaction>
</comment>
<name>A0A560KG43_9BRAD</name>
<dbReference type="PANTHER" id="PTHR48095">
    <property type="entry name" value="PYRUVATE CARBOXYLASE SUBUNIT A"/>
    <property type="match status" value="1"/>
</dbReference>